<feature type="transmembrane region" description="Helical" evidence="1">
    <location>
        <begin position="179"/>
        <end position="197"/>
    </location>
</feature>
<reference evidence="2" key="1">
    <citation type="submission" date="2023-03" db="EMBL/GenBank/DDBJ databases">
        <title>Mating type loci evolution in Malassezia.</title>
        <authorList>
            <person name="Coelho M.A."/>
        </authorList>
    </citation>
    <scope>NUCLEOTIDE SEQUENCE</scope>
    <source>
        <strain evidence="2">CBS 12830</strain>
    </source>
</reference>
<feature type="transmembrane region" description="Helical" evidence="1">
    <location>
        <begin position="282"/>
        <end position="304"/>
    </location>
</feature>
<gene>
    <name evidence="2" type="ORF">MEQU1_002801</name>
</gene>
<proteinExistence type="predicted"/>
<feature type="transmembrane region" description="Helical" evidence="1">
    <location>
        <begin position="209"/>
        <end position="229"/>
    </location>
</feature>
<feature type="transmembrane region" description="Helical" evidence="1">
    <location>
        <begin position="325"/>
        <end position="351"/>
    </location>
</feature>
<dbReference type="Proteomes" id="UP001214415">
    <property type="component" value="Chromosome 5"/>
</dbReference>
<keyword evidence="1" id="KW-0812">Transmembrane</keyword>
<dbReference type="EMBL" id="CP119904">
    <property type="protein sequence ID" value="WFD24104.1"/>
    <property type="molecule type" value="Genomic_DNA"/>
</dbReference>
<evidence type="ECO:0000313" key="2">
    <source>
        <dbReference type="EMBL" id="WFD24104.1"/>
    </source>
</evidence>
<feature type="transmembrane region" description="Helical" evidence="1">
    <location>
        <begin position="241"/>
        <end position="262"/>
    </location>
</feature>
<feature type="transmembrane region" description="Helical" evidence="1">
    <location>
        <begin position="12"/>
        <end position="33"/>
    </location>
</feature>
<accession>A0AAF0EFK3</accession>
<evidence type="ECO:0000313" key="3">
    <source>
        <dbReference type="Proteomes" id="UP001214415"/>
    </source>
</evidence>
<organism evidence="2 3">
    <name type="scientific">Malassezia equina</name>
    <dbReference type="NCBI Taxonomy" id="1381935"/>
    <lineage>
        <taxon>Eukaryota</taxon>
        <taxon>Fungi</taxon>
        <taxon>Dikarya</taxon>
        <taxon>Basidiomycota</taxon>
        <taxon>Ustilaginomycotina</taxon>
        <taxon>Malasseziomycetes</taxon>
        <taxon>Malasseziales</taxon>
        <taxon>Malasseziaceae</taxon>
        <taxon>Malassezia</taxon>
    </lineage>
</organism>
<name>A0AAF0EFK3_9BASI</name>
<sequence>MAAAVPASLQRVLLALLSVLSMATGLFISYKAIFEAPKPDFERIDAMSLAQSRTALGLSGEHRWLPIDAPWAVKAEKSFFVLVHVFVDLCETRSGRGGFLAILSLSMPVMLFACVQAIKPETHTFQRGLIVTGIFLLGQLICVGASLPLLMVPLFALVRGIHLHKVYPERAFGVYGPRVVKTFQRVIMVPSVFMLLVPRTHWSWLVLNVAFQLFPLIFLGLSAYVALVGPQTSVTTSKVSILYEDNAVFTMISHWWSLYLLYPMLKALVAGKGVVLNDAERLILWDLLGMFCTVIYLIGIDIIADLNLKDEGGVRALHSASLPKWLGAMVRSILMSVVFGPGTVMDIYLAAREDAVTPRHSASNPKSKTQ</sequence>
<feature type="transmembrane region" description="Helical" evidence="1">
    <location>
        <begin position="99"/>
        <end position="118"/>
    </location>
</feature>
<keyword evidence="1" id="KW-1133">Transmembrane helix</keyword>
<dbReference type="AlphaFoldDB" id="A0AAF0EFK3"/>
<feature type="transmembrane region" description="Helical" evidence="1">
    <location>
        <begin position="130"/>
        <end position="158"/>
    </location>
</feature>
<protein>
    <submittedName>
        <fullName evidence="2">Uncharacterized protein</fullName>
    </submittedName>
</protein>
<evidence type="ECO:0000256" key="1">
    <source>
        <dbReference type="SAM" id="Phobius"/>
    </source>
</evidence>
<keyword evidence="1" id="KW-0472">Membrane</keyword>
<keyword evidence="3" id="KW-1185">Reference proteome</keyword>